<feature type="coiled-coil region" evidence="8">
    <location>
        <begin position="553"/>
        <end position="694"/>
    </location>
</feature>
<evidence type="ECO:0000259" key="10">
    <source>
        <dbReference type="PROSITE" id="PS50067"/>
    </source>
</evidence>
<feature type="coiled-coil region" evidence="8">
    <location>
        <begin position="853"/>
        <end position="880"/>
    </location>
</feature>
<dbReference type="PROSITE" id="PS50067">
    <property type="entry name" value="KINESIN_MOTOR_2"/>
    <property type="match status" value="1"/>
</dbReference>
<dbReference type="AlphaFoldDB" id="A0A336LPW5"/>
<dbReference type="EMBL" id="UFQT01000098">
    <property type="protein sequence ID" value="SSX19845.1"/>
    <property type="molecule type" value="Genomic_DNA"/>
</dbReference>
<evidence type="ECO:0000256" key="8">
    <source>
        <dbReference type="SAM" id="Coils"/>
    </source>
</evidence>
<dbReference type="GO" id="GO:0007052">
    <property type="term" value="P:mitotic spindle organization"/>
    <property type="evidence" value="ECO:0007669"/>
    <property type="project" value="TreeGrafter"/>
</dbReference>
<name>A0A336LPW5_CULSO</name>
<dbReference type="GO" id="GO:0005524">
    <property type="term" value="F:ATP binding"/>
    <property type="evidence" value="ECO:0007669"/>
    <property type="project" value="UniProtKB-UniRule"/>
</dbReference>
<keyword evidence="2" id="KW-0963">Cytoplasm</keyword>
<dbReference type="InterPro" id="IPR036961">
    <property type="entry name" value="Kinesin_motor_dom_sf"/>
</dbReference>
<evidence type="ECO:0000313" key="11">
    <source>
        <dbReference type="EMBL" id="SSW99465.1"/>
    </source>
</evidence>
<dbReference type="VEuPathDB" id="VectorBase:CSON015510"/>
<dbReference type="Gene3D" id="3.40.850.10">
    <property type="entry name" value="Kinesin motor domain"/>
    <property type="match status" value="2"/>
</dbReference>
<dbReference type="InterPro" id="IPR027417">
    <property type="entry name" value="P-loop_NTPase"/>
</dbReference>
<gene>
    <name evidence="12" type="primary">CSON015510</name>
</gene>
<evidence type="ECO:0000313" key="12">
    <source>
        <dbReference type="EMBL" id="SSX19845.1"/>
    </source>
</evidence>
<feature type="domain" description="Kinesin motor" evidence="10">
    <location>
        <begin position="4"/>
        <end position="312"/>
    </location>
</feature>
<reference evidence="12" key="2">
    <citation type="submission" date="2018-07" db="EMBL/GenBank/DDBJ databases">
        <authorList>
            <person name="Quirk P.G."/>
            <person name="Krulwich T.A."/>
        </authorList>
    </citation>
    <scope>NUCLEOTIDE SEQUENCE</scope>
</reference>
<evidence type="ECO:0000256" key="3">
    <source>
        <dbReference type="ARBA" id="ARBA00022741"/>
    </source>
</evidence>
<keyword evidence="4 7" id="KW-0067">ATP-binding</keyword>
<evidence type="ECO:0000256" key="5">
    <source>
        <dbReference type="ARBA" id="ARBA00023054"/>
    </source>
</evidence>
<reference evidence="11" key="1">
    <citation type="submission" date="2018-04" db="EMBL/GenBank/DDBJ databases">
        <authorList>
            <person name="Go L.Y."/>
            <person name="Mitchell J.A."/>
        </authorList>
    </citation>
    <scope>NUCLEOTIDE SEQUENCE</scope>
    <source>
        <tissue evidence="11">Whole organism</tissue>
    </source>
</reference>
<feature type="region of interest" description="Disordered" evidence="9">
    <location>
        <begin position="502"/>
        <end position="523"/>
    </location>
</feature>
<keyword evidence="3 7" id="KW-0547">Nucleotide-binding</keyword>
<keyword evidence="7" id="KW-0505">Motor protein</keyword>
<dbReference type="OMA" id="YVIMNTF"/>
<sequence length="1053" mass="121871">METSVVAAVRVQGNDRRNNGRSAVQTIQYSTDNYTEGNTILAAVQVDGKTFPVSFALSEECDQEDVYCRMLSAYMPSFLEGFDVSIVSYGQKNTGKSYTIYGPGLDCLYNEADYGLCQRFIRELFHLLTKRSERTYQISISWTEITDEDEQVIDLLNNLGLIQCKTVKECFDWIQLGMTTRNTNNHNIFTLILEQQWITTDGVNQHRLSTISFCDLSSSDRRFVPNELNQNISVPRNFSLQALEQFIVSLTDQNFIPQHSNTIYNQSALPALLKDSFGGRAQTVFLLCVSPAQEDIVETIFNLEFASKVQMVLNFVYMNAYTDNNMPIDNLYQPSISESEFRDNTEHITDSQQFAMKQWMKLLQNAEGLFNRIINTNNVEGLKPEEVQQIEEWLYLKAECDDCINVNELDEVPQESRSLGPIEEIDECEEENTGENSSESDSEICQKIGDIDDVVDKLIVKFQTETDNLVEESYRDYLKSHPQSALDSCSSLKMEKNIIVEPTHNRQRRRSIQPGSELSNSDIAMLNSLTKSSGDERPKRNLKSHSTTIENNMKNCKTNIDALKLQISEVEQTIRLKEKLISELTKNKDTRTTAKNRFNKKKAKLEAEYEKTKKQLARAVTSSKHKSEIDRLKIETTQLEEKLREMISMQSIASESTQKIKQLKQSLHESKVDYERLQKNLKVEKKLQDNLEKEFESKQVKEQKSNYLNASDGKNKIRNMNNRIQHIDIVLKEKVENLKQTENEQAGSLRHEIGNLRRTKEHLVTQRCALDEKLKRQKSLSYDEQRKRLECGEAIEAIDVAIELKNESICGRKSVDMTESIQREKGEQLLISRLNRLSTEEMRTLLYKYFQKVIDLKESSRNLEIQLIELERQREQWIWQEKQLKHTIRQARLEGEKNIIYLQRQHEIKLNLMLKHFANETCASSSFGTVNNEPLPAALGEIDLYDPRRQYVDDSLDMFKVPALKHKPETIAHFSKYKPLEKIKDKERESKNKFLAKFHVLTRYQGSEKKKLTSSVIPQQNLKQLNNTSNVLSNATKVTRQKNKLIIQQDNSQ</sequence>
<dbReference type="GO" id="GO:0051231">
    <property type="term" value="P:spindle elongation"/>
    <property type="evidence" value="ECO:0007669"/>
    <property type="project" value="TreeGrafter"/>
</dbReference>
<dbReference type="SUPFAM" id="SSF52540">
    <property type="entry name" value="P-loop containing nucleoside triphosphate hydrolases"/>
    <property type="match status" value="1"/>
</dbReference>
<comment type="subcellular location">
    <subcellularLocation>
        <location evidence="1">Cytoplasm</location>
        <location evidence="1">Cytoskeleton</location>
    </subcellularLocation>
</comment>
<dbReference type="GO" id="GO:0005875">
    <property type="term" value="C:microtubule associated complex"/>
    <property type="evidence" value="ECO:0007669"/>
    <property type="project" value="TreeGrafter"/>
</dbReference>
<protein>
    <submittedName>
        <fullName evidence="12">CSON015510 protein</fullName>
    </submittedName>
</protein>
<evidence type="ECO:0000256" key="4">
    <source>
        <dbReference type="ARBA" id="ARBA00022840"/>
    </source>
</evidence>
<feature type="coiled-coil region" evidence="8">
    <location>
        <begin position="724"/>
        <end position="752"/>
    </location>
</feature>
<keyword evidence="6" id="KW-0206">Cytoskeleton</keyword>
<dbReference type="GO" id="GO:0008017">
    <property type="term" value="F:microtubule binding"/>
    <property type="evidence" value="ECO:0007669"/>
    <property type="project" value="InterPro"/>
</dbReference>
<dbReference type="PRINTS" id="PR00380">
    <property type="entry name" value="KINESINHEAVY"/>
</dbReference>
<organism evidence="12">
    <name type="scientific">Culicoides sonorensis</name>
    <name type="common">Biting midge</name>
    <dbReference type="NCBI Taxonomy" id="179676"/>
    <lineage>
        <taxon>Eukaryota</taxon>
        <taxon>Metazoa</taxon>
        <taxon>Ecdysozoa</taxon>
        <taxon>Arthropoda</taxon>
        <taxon>Hexapoda</taxon>
        <taxon>Insecta</taxon>
        <taxon>Pterygota</taxon>
        <taxon>Neoptera</taxon>
        <taxon>Endopterygota</taxon>
        <taxon>Diptera</taxon>
        <taxon>Nematocera</taxon>
        <taxon>Chironomoidea</taxon>
        <taxon>Ceratopogonidae</taxon>
        <taxon>Ceratopogoninae</taxon>
        <taxon>Culicoides</taxon>
        <taxon>Monoculicoides</taxon>
    </lineage>
</organism>
<dbReference type="PANTHER" id="PTHR47969">
    <property type="entry name" value="CHROMOSOME-ASSOCIATED KINESIN KIF4A-RELATED"/>
    <property type="match status" value="1"/>
</dbReference>
<dbReference type="Pfam" id="PF00225">
    <property type="entry name" value="Kinesin"/>
    <property type="match status" value="2"/>
</dbReference>
<evidence type="ECO:0000256" key="2">
    <source>
        <dbReference type="ARBA" id="ARBA00022490"/>
    </source>
</evidence>
<proteinExistence type="inferred from homology"/>
<feature type="compositionally biased region" description="Polar residues" evidence="9">
    <location>
        <begin position="513"/>
        <end position="523"/>
    </location>
</feature>
<dbReference type="InterPro" id="IPR027640">
    <property type="entry name" value="Kinesin-like_fam"/>
</dbReference>
<accession>A0A336LPW5</accession>
<dbReference type="InterPro" id="IPR001752">
    <property type="entry name" value="Kinesin_motor_dom"/>
</dbReference>
<dbReference type="GO" id="GO:0003777">
    <property type="term" value="F:microtubule motor activity"/>
    <property type="evidence" value="ECO:0007669"/>
    <property type="project" value="InterPro"/>
</dbReference>
<dbReference type="GO" id="GO:0007018">
    <property type="term" value="P:microtubule-based movement"/>
    <property type="evidence" value="ECO:0007669"/>
    <property type="project" value="InterPro"/>
</dbReference>
<evidence type="ECO:0000256" key="1">
    <source>
        <dbReference type="ARBA" id="ARBA00004245"/>
    </source>
</evidence>
<evidence type="ECO:0000256" key="7">
    <source>
        <dbReference type="PROSITE-ProRule" id="PRU00283"/>
    </source>
</evidence>
<comment type="similarity">
    <text evidence="7">Belongs to the TRAFAC class myosin-kinesin ATPase superfamily. Kinesin family.</text>
</comment>
<dbReference type="PANTHER" id="PTHR47969:SF15">
    <property type="entry name" value="CHROMOSOME-ASSOCIATED KINESIN KIF4A-RELATED"/>
    <property type="match status" value="1"/>
</dbReference>
<keyword evidence="5 8" id="KW-0175">Coiled coil</keyword>
<dbReference type="SMART" id="SM00129">
    <property type="entry name" value="KISc"/>
    <property type="match status" value="1"/>
</dbReference>
<dbReference type="EMBL" id="UFQS01000098">
    <property type="protein sequence ID" value="SSW99465.1"/>
    <property type="molecule type" value="Genomic_DNA"/>
</dbReference>
<feature type="binding site" evidence="7">
    <location>
        <begin position="90"/>
        <end position="97"/>
    </location>
    <ligand>
        <name>ATP</name>
        <dbReference type="ChEBI" id="CHEBI:30616"/>
    </ligand>
</feature>
<evidence type="ECO:0000256" key="9">
    <source>
        <dbReference type="SAM" id="MobiDB-lite"/>
    </source>
</evidence>
<evidence type="ECO:0000256" key="6">
    <source>
        <dbReference type="ARBA" id="ARBA00023212"/>
    </source>
</evidence>